<name>C7DH26_MICA2</name>
<gene>
    <name evidence="6" type="ORF">UNLARM2_0372</name>
</gene>
<dbReference type="GO" id="GO:0005524">
    <property type="term" value="F:ATP binding"/>
    <property type="evidence" value="ECO:0007669"/>
    <property type="project" value="UniProtKB-KW"/>
</dbReference>
<keyword evidence="3" id="KW-0067">ATP-binding</keyword>
<evidence type="ECO:0000256" key="1">
    <source>
        <dbReference type="ARBA" id="ARBA00022448"/>
    </source>
</evidence>
<accession>C7DH26</accession>
<dbReference type="GO" id="GO:1900753">
    <property type="term" value="P:doxorubicin transport"/>
    <property type="evidence" value="ECO:0007669"/>
    <property type="project" value="InterPro"/>
</dbReference>
<proteinExistence type="inferred from homology"/>
<dbReference type="GO" id="GO:0016887">
    <property type="term" value="F:ATP hydrolysis activity"/>
    <property type="evidence" value="ECO:0007669"/>
    <property type="project" value="InterPro"/>
</dbReference>
<evidence type="ECO:0000313" key="6">
    <source>
        <dbReference type="EMBL" id="EET89928.1"/>
    </source>
</evidence>
<dbReference type="SMART" id="SM00382">
    <property type="entry name" value="AAA"/>
    <property type="match status" value="1"/>
</dbReference>
<dbReference type="InterPro" id="IPR025302">
    <property type="entry name" value="DrrA1/2-like_C"/>
</dbReference>
<dbReference type="InterPro" id="IPR027417">
    <property type="entry name" value="P-loop_NTPase"/>
</dbReference>
<evidence type="ECO:0000256" key="2">
    <source>
        <dbReference type="ARBA" id="ARBA00022741"/>
    </source>
</evidence>
<evidence type="ECO:0000259" key="5">
    <source>
        <dbReference type="PROSITE" id="PS50893"/>
    </source>
</evidence>
<reference evidence="6 7" key="1">
    <citation type="journal article" date="2009" name="Genome Biol.">
        <title>Community-wide analysis of microbial genome sequence signatures.</title>
        <authorList>
            <person name="Dick G.J."/>
            <person name="Andersson A.F."/>
            <person name="Baker B.J."/>
            <person name="Simmons S.L."/>
            <person name="Thomas B.C."/>
            <person name="Yelton A.P."/>
            <person name="Banfield J.F."/>
        </authorList>
    </citation>
    <scope>NUCLEOTIDE SEQUENCE [LARGE SCALE GENOMIC DNA]</scope>
    <source>
        <strain evidence="6">ARMAN-2</strain>
    </source>
</reference>
<dbReference type="PANTHER" id="PTHR43582:SF2">
    <property type="entry name" value="LINEARMYCIN RESISTANCE ATP-BINDING PROTEIN LNRL"/>
    <property type="match status" value="1"/>
</dbReference>
<dbReference type="Proteomes" id="UP000332487">
    <property type="component" value="Unassembled WGS sequence"/>
</dbReference>
<dbReference type="PROSITE" id="PS50893">
    <property type="entry name" value="ABC_TRANSPORTER_2"/>
    <property type="match status" value="1"/>
</dbReference>
<dbReference type="InterPro" id="IPR003593">
    <property type="entry name" value="AAA+_ATPase"/>
</dbReference>
<reference evidence="6 7" key="2">
    <citation type="journal article" date="2010" name="Proc. Natl. Acad. Sci. U.S.A.">
        <title>Enigmatic, ultrasmall, uncultivated Archaea.</title>
        <authorList>
            <person name="Baker B.J."/>
            <person name="Comolli L.R."/>
            <person name="Dick G.J."/>
            <person name="Hauser L.J."/>
            <person name="Hyatt D."/>
            <person name="Dill B.D."/>
            <person name="Land M.L."/>
            <person name="Verberkmoes N.C."/>
            <person name="Hettich R.L."/>
            <person name="Banfield J.F."/>
        </authorList>
    </citation>
    <scope>NUCLEOTIDE SEQUENCE [LARGE SCALE GENOMIC DNA]</scope>
    <source>
        <strain evidence="6">ARMAN-2</strain>
    </source>
</reference>
<feature type="domain" description="ABC transporter" evidence="5">
    <location>
        <begin position="5"/>
        <end position="235"/>
    </location>
</feature>
<keyword evidence="2" id="KW-0547">Nucleotide-binding</keyword>
<dbReference type="Pfam" id="PF00005">
    <property type="entry name" value="ABC_tran"/>
    <property type="match status" value="1"/>
</dbReference>
<dbReference type="GO" id="GO:0043215">
    <property type="term" value="P:daunorubicin transport"/>
    <property type="evidence" value="ECO:0007669"/>
    <property type="project" value="InterPro"/>
</dbReference>
<dbReference type="PANTHER" id="PTHR43582">
    <property type="entry name" value="LINEARMYCIN RESISTANCE ATP-BINDING PROTEIN LNRL"/>
    <property type="match status" value="1"/>
</dbReference>
<sequence length="329" mass="36501">MNNSVEIYGLTKKFGDLTAVNNIDLTIKKGEIFGLLGPNGAGKTTTISMLLGIVKPTSGRIIIEGYNAQKESAKVKQVVGFMAQETIVDSDLTAYQNLEIAARLYHMPRNEWAERISGALKSAQLEQFADKKAGTFSGGMKRRLYLVKSMLHAPQLIILDEPTTGLDVQNRIEMWRQIRELNKSGVTVIITTQYLEEADNLCNRIAIIDHGQLKAIGTPSELKRSVSEGQILEIISTASEVEGISKLLKSKFGINSEFKDDKVTGLIEKDPIGMLPKILNELKKEKLYVAAVNMHLPTMDDVFIKLTGSTIRDKAGEFQSDRNMLLTMR</sequence>
<evidence type="ECO:0000313" key="7">
    <source>
        <dbReference type="Proteomes" id="UP000332487"/>
    </source>
</evidence>
<dbReference type="SUPFAM" id="SSF52540">
    <property type="entry name" value="P-loop containing nucleoside triphosphate hydrolases"/>
    <property type="match status" value="1"/>
</dbReference>
<dbReference type="Pfam" id="PF13732">
    <property type="entry name" value="DrrA1-3_C"/>
    <property type="match status" value="1"/>
</dbReference>
<dbReference type="InterPro" id="IPR005894">
    <property type="entry name" value="DrrA"/>
</dbReference>
<evidence type="ECO:0000256" key="3">
    <source>
        <dbReference type="ARBA" id="ARBA00022840"/>
    </source>
</evidence>
<organism evidence="6 7">
    <name type="scientific">Candidatus Micrarchaeum acidiphilum ARMAN-2</name>
    <dbReference type="NCBI Taxonomy" id="425595"/>
    <lineage>
        <taxon>Archaea</taxon>
        <taxon>Candidatus Micrarchaeota</taxon>
        <taxon>Candidatus Micrarchaeia</taxon>
        <taxon>Candidatus Micrarchaeales</taxon>
        <taxon>Candidatus Micrarchaeaceae</taxon>
        <taxon>Candidatus Micrarchaeum</taxon>
    </lineage>
</organism>
<evidence type="ECO:0000256" key="4">
    <source>
        <dbReference type="ARBA" id="ARBA00049985"/>
    </source>
</evidence>
<dbReference type="Gene3D" id="3.40.50.300">
    <property type="entry name" value="P-loop containing nucleotide triphosphate hydrolases"/>
    <property type="match status" value="1"/>
</dbReference>
<keyword evidence="7" id="KW-1185">Reference proteome</keyword>
<comment type="similarity">
    <text evidence="4">Belongs to the ABC transporter superfamily. Drug exporter-1 (DrugE1) (TC 3.A.1.105) family.</text>
</comment>
<dbReference type="InterPro" id="IPR003439">
    <property type="entry name" value="ABC_transporter-like_ATP-bd"/>
</dbReference>
<protein>
    <submittedName>
        <fullName evidence="6">Daunorubicin resistance ABC transporter ATPase subunit</fullName>
    </submittedName>
</protein>
<keyword evidence="1" id="KW-0813">Transport</keyword>
<dbReference type="NCBIfam" id="TIGR01188">
    <property type="entry name" value="drrA"/>
    <property type="match status" value="1"/>
</dbReference>
<dbReference type="EMBL" id="GG697240">
    <property type="protein sequence ID" value="EET89928.1"/>
    <property type="molecule type" value="Genomic_DNA"/>
</dbReference>
<dbReference type="AlphaFoldDB" id="C7DH26"/>